<evidence type="ECO:0000313" key="3">
    <source>
        <dbReference type="Proteomes" id="UP000315724"/>
    </source>
</evidence>
<organism evidence="2 3">
    <name type="scientific">Thalassoglobus polymorphus</name>
    <dbReference type="NCBI Taxonomy" id="2527994"/>
    <lineage>
        <taxon>Bacteria</taxon>
        <taxon>Pseudomonadati</taxon>
        <taxon>Planctomycetota</taxon>
        <taxon>Planctomycetia</taxon>
        <taxon>Planctomycetales</taxon>
        <taxon>Planctomycetaceae</taxon>
        <taxon>Thalassoglobus</taxon>
    </lineage>
</organism>
<name>A0A517QTV7_9PLAN</name>
<protein>
    <submittedName>
        <fullName evidence="2">Uncharacterized protein</fullName>
    </submittedName>
</protein>
<accession>A0A517QTV7</accession>
<reference evidence="2 3" key="1">
    <citation type="submission" date="2019-02" db="EMBL/GenBank/DDBJ databases">
        <title>Deep-cultivation of Planctomycetes and their phenomic and genomic characterization uncovers novel biology.</title>
        <authorList>
            <person name="Wiegand S."/>
            <person name="Jogler M."/>
            <person name="Boedeker C."/>
            <person name="Pinto D."/>
            <person name="Vollmers J."/>
            <person name="Rivas-Marin E."/>
            <person name="Kohn T."/>
            <person name="Peeters S.H."/>
            <person name="Heuer A."/>
            <person name="Rast P."/>
            <person name="Oberbeckmann S."/>
            <person name="Bunk B."/>
            <person name="Jeske O."/>
            <person name="Meyerdierks A."/>
            <person name="Storesund J.E."/>
            <person name="Kallscheuer N."/>
            <person name="Luecker S."/>
            <person name="Lage O.M."/>
            <person name="Pohl T."/>
            <person name="Merkel B.J."/>
            <person name="Hornburger P."/>
            <person name="Mueller R.-W."/>
            <person name="Bruemmer F."/>
            <person name="Labrenz M."/>
            <person name="Spormann A.M."/>
            <person name="Op den Camp H."/>
            <person name="Overmann J."/>
            <person name="Amann R."/>
            <person name="Jetten M.S.M."/>
            <person name="Mascher T."/>
            <person name="Medema M.H."/>
            <person name="Devos D.P."/>
            <person name="Kaster A.-K."/>
            <person name="Ovreas L."/>
            <person name="Rohde M."/>
            <person name="Galperin M.Y."/>
            <person name="Jogler C."/>
        </authorList>
    </citation>
    <scope>NUCLEOTIDE SEQUENCE [LARGE SCALE GENOMIC DNA]</scope>
    <source>
        <strain evidence="2 3">Mal48</strain>
    </source>
</reference>
<feature type="compositionally biased region" description="Basic and acidic residues" evidence="1">
    <location>
        <begin position="44"/>
        <end position="63"/>
    </location>
</feature>
<feature type="region of interest" description="Disordered" evidence="1">
    <location>
        <begin position="27"/>
        <end position="63"/>
    </location>
</feature>
<gene>
    <name evidence="2" type="ORF">Mal48_42500</name>
</gene>
<dbReference type="EMBL" id="CP036267">
    <property type="protein sequence ID" value="QDT34977.1"/>
    <property type="molecule type" value="Genomic_DNA"/>
</dbReference>
<dbReference type="AlphaFoldDB" id="A0A517QTV7"/>
<sequence>MIRQSLVVIGNNHDDGDVAKKAREFNDQVSPAKDMHEATGISKNTDRRRLSGCRDLDATGSEK</sequence>
<dbReference type="KEGG" id="tpol:Mal48_42500"/>
<dbReference type="Proteomes" id="UP000315724">
    <property type="component" value="Chromosome"/>
</dbReference>
<proteinExistence type="predicted"/>
<evidence type="ECO:0000313" key="2">
    <source>
        <dbReference type="EMBL" id="QDT34977.1"/>
    </source>
</evidence>
<keyword evidence="3" id="KW-1185">Reference proteome</keyword>
<evidence type="ECO:0000256" key="1">
    <source>
        <dbReference type="SAM" id="MobiDB-lite"/>
    </source>
</evidence>